<reference evidence="1 2" key="1">
    <citation type="submission" date="2018-06" db="EMBL/GenBank/DDBJ databases">
        <title>Echinicola strongylocentroti sp. nov., isolated from a sea urchin Strongylocentrotus intermedius.</title>
        <authorList>
            <person name="Bae S.S."/>
        </authorList>
    </citation>
    <scope>NUCLEOTIDE SEQUENCE [LARGE SCALE GENOMIC DNA]</scope>
    <source>
        <strain evidence="1 2">MEBiC08714</strain>
    </source>
</reference>
<dbReference type="EMBL" id="CP030041">
    <property type="protein sequence ID" value="AWW32703.1"/>
    <property type="molecule type" value="Genomic_DNA"/>
</dbReference>
<dbReference type="InterPro" id="IPR013780">
    <property type="entry name" value="Glyco_hydro_b"/>
</dbReference>
<gene>
    <name evidence="1" type="ORF">DN752_22570</name>
</gene>
<evidence type="ECO:0000313" key="1">
    <source>
        <dbReference type="EMBL" id="AWW32703.1"/>
    </source>
</evidence>
<sequence>MMACKSQDMESFDERSAEISQLQSLQNPVITVDPATLNQTVVFAGDSKLSTKGWADGNTSVIADKLFNEMKLDILRVPLYAMRDASDPFYDKLVSTMEAAKNAHPNVKFFASVANGDGDQNNNLHQGDKFPVSMKGCCPYNIYSLNLTAYAQKWDEYLLMLEDHNLTVDWVGPFNEDNASSTDYDKVFNQMDELGSKTRVGMETWGLQGGIDKVTNLQGSMDIVGCHFYDDGTLTDWDGKWAELVNKTSKPVWFSEATRYKTNDNINNLVAGMAHVFPSMRSGVESVAFYQAVPRFVNYDGTIQPKKYTGFKNLVNNARSKHVVPSTSSSSDMSVLAFAKDKSLSLHIVNESTSDQTTQISLQSTYSVAGTVTRTIWTANDTEVSNSYTLNGNSNWNVTVPAGSYVHLDIPLATDAGN</sequence>
<dbReference type="InterPro" id="IPR017853">
    <property type="entry name" value="GH"/>
</dbReference>
<protein>
    <recommendedName>
        <fullName evidence="3">Glycosyl hydrolase family 30 beta sandwich domain-containing protein</fullName>
    </recommendedName>
</protein>
<name>A0A2Z4IQX6_9BACT</name>
<accession>A0A2Z4IQX6</accession>
<organism evidence="1 2">
    <name type="scientific">Echinicola strongylocentroti</name>
    <dbReference type="NCBI Taxonomy" id="1795355"/>
    <lineage>
        <taxon>Bacteria</taxon>
        <taxon>Pseudomonadati</taxon>
        <taxon>Bacteroidota</taxon>
        <taxon>Cytophagia</taxon>
        <taxon>Cytophagales</taxon>
        <taxon>Cyclobacteriaceae</taxon>
        <taxon>Echinicola</taxon>
    </lineage>
</organism>
<evidence type="ECO:0008006" key="3">
    <source>
        <dbReference type="Google" id="ProtNLM"/>
    </source>
</evidence>
<proteinExistence type="predicted"/>
<dbReference type="Proteomes" id="UP000248688">
    <property type="component" value="Chromosome"/>
</dbReference>
<keyword evidence="2" id="KW-1185">Reference proteome</keyword>
<dbReference type="Gene3D" id="2.60.40.1180">
    <property type="entry name" value="Golgi alpha-mannosidase II"/>
    <property type="match status" value="1"/>
</dbReference>
<dbReference type="AlphaFoldDB" id="A0A2Z4IQX6"/>
<dbReference type="KEGG" id="est:DN752_22570"/>
<dbReference type="OrthoDB" id="978158at2"/>
<dbReference type="Gene3D" id="3.20.20.80">
    <property type="entry name" value="Glycosidases"/>
    <property type="match status" value="1"/>
</dbReference>
<dbReference type="SUPFAM" id="SSF51445">
    <property type="entry name" value="(Trans)glycosidases"/>
    <property type="match status" value="1"/>
</dbReference>
<evidence type="ECO:0000313" key="2">
    <source>
        <dbReference type="Proteomes" id="UP000248688"/>
    </source>
</evidence>